<dbReference type="GO" id="GO:0009254">
    <property type="term" value="P:peptidoglycan turnover"/>
    <property type="evidence" value="ECO:0007669"/>
    <property type="project" value="UniProtKB-UniRule"/>
</dbReference>
<dbReference type="NCBIfam" id="NF007148">
    <property type="entry name" value="PRK09585.3-2"/>
    <property type="match status" value="1"/>
</dbReference>
<dbReference type="EC" id="2.7.1.170" evidence="1"/>
<evidence type="ECO:0000313" key="3">
    <source>
        <dbReference type="Proteomes" id="UP000198806"/>
    </source>
</evidence>
<dbReference type="Proteomes" id="UP000198806">
    <property type="component" value="Unassembled WGS sequence"/>
</dbReference>
<organism evidence="2 3">
    <name type="scientific">Anaerocolumna aminovalerica</name>
    <dbReference type="NCBI Taxonomy" id="1527"/>
    <lineage>
        <taxon>Bacteria</taxon>
        <taxon>Bacillati</taxon>
        <taxon>Bacillota</taxon>
        <taxon>Clostridia</taxon>
        <taxon>Lachnospirales</taxon>
        <taxon>Lachnospiraceae</taxon>
        <taxon>Anaerocolumna</taxon>
    </lineage>
</organism>
<dbReference type="HAMAP" id="MF_01270">
    <property type="entry name" value="AnhMurNAc_kinase"/>
    <property type="match status" value="1"/>
</dbReference>
<dbReference type="Gene3D" id="3.30.420.40">
    <property type="match status" value="2"/>
</dbReference>
<feature type="binding site" evidence="1">
    <location>
        <begin position="19"/>
        <end position="26"/>
    </location>
    <ligand>
        <name>ATP</name>
        <dbReference type="ChEBI" id="CHEBI:30616"/>
    </ligand>
</feature>
<evidence type="ECO:0000313" key="2">
    <source>
        <dbReference type="EMBL" id="SFO18074.1"/>
    </source>
</evidence>
<comment type="pathway">
    <text evidence="1">Cell wall biogenesis; peptidoglycan recycling.</text>
</comment>
<dbReference type="InterPro" id="IPR005338">
    <property type="entry name" value="Anhydro_N_Ac-Mur_kinase"/>
</dbReference>
<keyword evidence="1" id="KW-0808">Transferase</keyword>
<dbReference type="GO" id="GO:0016773">
    <property type="term" value="F:phosphotransferase activity, alcohol group as acceptor"/>
    <property type="evidence" value="ECO:0007669"/>
    <property type="project" value="UniProtKB-UniRule"/>
</dbReference>
<protein>
    <recommendedName>
        <fullName evidence="1">Anhydro-N-acetylmuramic acid kinase</fullName>
        <ecNumber evidence="1">2.7.1.170</ecNumber>
    </recommendedName>
    <alternativeName>
        <fullName evidence="1">AnhMurNAc kinase</fullName>
    </alternativeName>
</protein>
<dbReference type="CDD" id="cd24050">
    <property type="entry name" value="ASKHA_NBD_ANMK"/>
    <property type="match status" value="1"/>
</dbReference>
<dbReference type="UniPathway" id="UPA00544"/>
<reference evidence="2 3" key="1">
    <citation type="submission" date="2016-10" db="EMBL/GenBank/DDBJ databases">
        <authorList>
            <person name="de Groot N.N."/>
        </authorList>
    </citation>
    <scope>NUCLEOTIDE SEQUENCE [LARGE SCALE GENOMIC DNA]</scope>
    <source>
        <strain evidence="2 3">DSM 1283</strain>
    </source>
</reference>
<keyword evidence="1" id="KW-0067">ATP-binding</keyword>
<dbReference type="GO" id="GO:0006040">
    <property type="term" value="P:amino sugar metabolic process"/>
    <property type="evidence" value="ECO:0007669"/>
    <property type="project" value="InterPro"/>
</dbReference>
<dbReference type="EMBL" id="FOWD01000012">
    <property type="protein sequence ID" value="SFO18074.1"/>
    <property type="molecule type" value="Genomic_DNA"/>
</dbReference>
<dbReference type="NCBIfam" id="NF007142">
    <property type="entry name" value="PRK09585.2-1"/>
    <property type="match status" value="1"/>
</dbReference>
<dbReference type="AlphaFoldDB" id="A0A1I5F2V3"/>
<keyword evidence="1" id="KW-0547">Nucleotide-binding</keyword>
<dbReference type="GO" id="GO:0097175">
    <property type="term" value="P:1,6-anhydro-N-acetyl-beta-muramic acid catabolic process"/>
    <property type="evidence" value="ECO:0007669"/>
    <property type="project" value="UniProtKB-UniRule"/>
</dbReference>
<dbReference type="InterPro" id="IPR043129">
    <property type="entry name" value="ATPase_NBD"/>
</dbReference>
<proteinExistence type="inferred from homology"/>
<dbReference type="SUPFAM" id="SSF53067">
    <property type="entry name" value="Actin-like ATPase domain"/>
    <property type="match status" value="1"/>
</dbReference>
<dbReference type="OrthoDB" id="9763949at2"/>
<dbReference type="PANTHER" id="PTHR30605:SF0">
    <property type="entry name" value="ANHYDRO-N-ACETYLMURAMIC ACID KINASE"/>
    <property type="match status" value="1"/>
</dbReference>
<dbReference type="UniPathway" id="UPA00343"/>
<sequence>MLEHIRSKKTRRVVGLMSGTSVDGIDSALVEITGDPMDGNVKLIAFENNPFPEEVKDMIISLFDTKHANVEQLGYMNVLLGELYAKAVFSVVHKAGLMIGDVDFVGSHGQTVYHHPEICTFPLELKEYPSDSQRDSYSFGYTMQIGEGAVIAARTGIPCVSDFRVADMAVGGQGAPLVPFTEYLLYRKKDKTVLLQNIGGIGNITVLPKSCSQEEVYAFDTGPGNMIMDGLIHLFTNGEKSYDIGGEVAARGQVNKGLLDTMCRNIYFAMKPPKSTGRELFGKEYYTNLFHKMREQNISMEDALATATEFTAWSIEDSYRQFIMEKEIKRSSASQLIIGGGGSYNHTLIGKIKLRMEPFGIEVLTQEDVGFNSDAKEAVAFAMLADCAIAGKYNNMQLVTGACKPVVMGKISL</sequence>
<dbReference type="RefSeq" id="WP_091686069.1">
    <property type="nucleotide sequence ID" value="NZ_BAABFM010000014.1"/>
</dbReference>
<name>A0A1I5F2V3_9FIRM</name>
<dbReference type="Pfam" id="PF03702">
    <property type="entry name" value="AnmK"/>
    <property type="match status" value="1"/>
</dbReference>
<dbReference type="PANTHER" id="PTHR30605">
    <property type="entry name" value="ANHYDRO-N-ACETYLMURAMIC ACID KINASE"/>
    <property type="match status" value="1"/>
</dbReference>
<comment type="catalytic activity">
    <reaction evidence="1">
        <text>1,6-anhydro-N-acetyl-beta-muramate + ATP + H2O = N-acetyl-D-muramate 6-phosphate + ADP + H(+)</text>
        <dbReference type="Rhea" id="RHEA:24952"/>
        <dbReference type="ChEBI" id="CHEBI:15377"/>
        <dbReference type="ChEBI" id="CHEBI:15378"/>
        <dbReference type="ChEBI" id="CHEBI:30616"/>
        <dbReference type="ChEBI" id="CHEBI:58690"/>
        <dbReference type="ChEBI" id="CHEBI:58722"/>
        <dbReference type="ChEBI" id="CHEBI:456216"/>
        <dbReference type="EC" id="2.7.1.170"/>
    </reaction>
</comment>
<gene>
    <name evidence="1" type="primary">anmK</name>
    <name evidence="2" type="ORF">SAMN04489757_1122</name>
</gene>
<keyword evidence="1 2" id="KW-0418">Kinase</keyword>
<comment type="pathway">
    <text evidence="1">Amino-sugar metabolism; 1,6-anhydro-N-acetylmuramate degradation.</text>
</comment>
<comment type="function">
    <text evidence="1">Catalyzes the specific phosphorylation of 1,6-anhydro-N-acetylmuramic acid (anhMurNAc) with the simultaneous cleavage of the 1,6-anhydro ring, generating MurNAc-6-P. Is required for the utilization of anhMurNAc either imported from the medium or derived from its own cell wall murein, and thus plays a role in cell wall recycling.</text>
</comment>
<keyword evidence="3" id="KW-1185">Reference proteome</keyword>
<dbReference type="GO" id="GO:0005524">
    <property type="term" value="F:ATP binding"/>
    <property type="evidence" value="ECO:0007669"/>
    <property type="project" value="UniProtKB-UniRule"/>
</dbReference>
<comment type="similarity">
    <text evidence="1">Belongs to the anhydro-N-acetylmuramic acid kinase family.</text>
</comment>
<keyword evidence="1" id="KW-0119">Carbohydrate metabolism</keyword>
<dbReference type="GO" id="GO:0016301">
    <property type="term" value="F:kinase activity"/>
    <property type="evidence" value="ECO:0007669"/>
    <property type="project" value="UniProtKB-KW"/>
</dbReference>
<accession>A0A1I5F2V3</accession>
<dbReference type="STRING" id="1527.SAMN04489757_1122"/>
<evidence type="ECO:0000256" key="1">
    <source>
        <dbReference type="HAMAP-Rule" id="MF_01270"/>
    </source>
</evidence>